<evidence type="ECO:0000313" key="3">
    <source>
        <dbReference type="EMBL" id="CVK34240.1"/>
    </source>
</evidence>
<keyword evidence="2" id="KW-0067">ATP-binding</keyword>
<name>A0A0X3BQY2_9EURY</name>
<sequence length="66" mass="7601">MQVPDARVVVFTRARRFAPDFHRHILRGRVVGQTVRPGDRVLVYEVAETIPEGAVRVTRSTLLEFR</sequence>
<dbReference type="GeneID" id="27138522"/>
<dbReference type="GO" id="GO:0005524">
    <property type="term" value="F:ATP binding"/>
    <property type="evidence" value="ECO:0007669"/>
    <property type="project" value="UniProtKB-KW"/>
</dbReference>
<evidence type="ECO:0000313" key="4">
    <source>
        <dbReference type="Proteomes" id="UP000069850"/>
    </source>
</evidence>
<dbReference type="Proteomes" id="UP000069850">
    <property type="component" value="Chromosome 1"/>
</dbReference>
<gene>
    <name evidence="3" type="ORF">MMAB1_3027</name>
</gene>
<dbReference type="AlphaFoldDB" id="A0A0X3BQY2"/>
<proteinExistence type="predicted"/>
<dbReference type="RefSeq" id="WP_062265575.1">
    <property type="nucleotide sequence ID" value="NZ_LT158599.1"/>
</dbReference>
<dbReference type="SUPFAM" id="SSF54585">
    <property type="entry name" value="Cdc48 domain 2-like"/>
    <property type="match status" value="1"/>
</dbReference>
<accession>A0A0X3BQY2</accession>
<organism evidence="3 4">
    <name type="scientific">Methanoculleus bourgensis</name>
    <dbReference type="NCBI Taxonomy" id="83986"/>
    <lineage>
        <taxon>Archaea</taxon>
        <taxon>Methanobacteriati</taxon>
        <taxon>Methanobacteriota</taxon>
        <taxon>Stenosarchaea group</taxon>
        <taxon>Methanomicrobia</taxon>
        <taxon>Methanomicrobiales</taxon>
        <taxon>Methanomicrobiaceae</taxon>
        <taxon>Methanoculleus</taxon>
    </lineage>
</organism>
<keyword evidence="1" id="KW-0547">Nucleotide-binding</keyword>
<dbReference type="InterPro" id="IPR029067">
    <property type="entry name" value="CDC48_domain_2-like_sf"/>
</dbReference>
<protein>
    <submittedName>
        <fullName evidence="3">Uncharacterized protein</fullName>
    </submittedName>
</protein>
<reference evidence="3 4" key="1">
    <citation type="submission" date="2016-01" db="EMBL/GenBank/DDBJ databases">
        <authorList>
            <person name="Manzoor S."/>
        </authorList>
    </citation>
    <scope>NUCLEOTIDE SEQUENCE [LARGE SCALE GENOMIC DNA]</scope>
    <source>
        <strain evidence="3">Methanoculleus sp MAB1</strain>
    </source>
</reference>
<evidence type="ECO:0000256" key="1">
    <source>
        <dbReference type="ARBA" id="ARBA00022741"/>
    </source>
</evidence>
<dbReference type="KEGG" id="mema:MMAB1_3027"/>
<dbReference type="OrthoDB" id="375170at2157"/>
<dbReference type="EMBL" id="LT158599">
    <property type="protein sequence ID" value="CVK34240.1"/>
    <property type="molecule type" value="Genomic_DNA"/>
</dbReference>
<evidence type="ECO:0000256" key="2">
    <source>
        <dbReference type="ARBA" id="ARBA00022840"/>
    </source>
</evidence>